<dbReference type="PANTHER" id="PTHR34677">
    <property type="match status" value="1"/>
</dbReference>
<comment type="caution">
    <text evidence="4">The sequence shown here is derived from an EMBL/GenBank/DDBJ whole genome shotgun (WGS) entry which is preliminary data.</text>
</comment>
<dbReference type="Proteomes" id="UP000273675">
    <property type="component" value="Unassembled WGS sequence"/>
</dbReference>
<reference evidence="4 5" key="1">
    <citation type="submission" date="2018-10" db="EMBL/GenBank/DDBJ databases">
        <title>Genomic Encyclopedia of Type Strains, Phase IV (KMG-IV): sequencing the most valuable type-strain genomes for metagenomic binning, comparative biology and taxonomic classification.</title>
        <authorList>
            <person name="Goeker M."/>
        </authorList>
    </citation>
    <scope>NUCLEOTIDE SEQUENCE [LARGE SCALE GENOMIC DNA]</scope>
    <source>
        <strain evidence="4 5">DSM 4734</strain>
    </source>
</reference>
<dbReference type="SMART" id="SM00869">
    <property type="entry name" value="Autotransporter"/>
    <property type="match status" value="1"/>
</dbReference>
<evidence type="ECO:0000313" key="4">
    <source>
        <dbReference type="EMBL" id="RKQ96206.1"/>
    </source>
</evidence>
<dbReference type="Gene3D" id="2.40.128.130">
    <property type="entry name" value="Autotransporter beta-domain"/>
    <property type="match status" value="1"/>
</dbReference>
<feature type="domain" description="Autotransporter" evidence="3">
    <location>
        <begin position="1611"/>
        <end position="1878"/>
    </location>
</feature>
<dbReference type="Pfam" id="PF24514">
    <property type="entry name" value="SpaA_4"/>
    <property type="match status" value="1"/>
</dbReference>
<dbReference type="EMBL" id="RBIM01000005">
    <property type="protein sequence ID" value="RKQ96206.1"/>
    <property type="molecule type" value="Genomic_DNA"/>
</dbReference>
<evidence type="ECO:0000259" key="3">
    <source>
        <dbReference type="PROSITE" id="PS51208"/>
    </source>
</evidence>
<feature type="region of interest" description="Disordered" evidence="1">
    <location>
        <begin position="1592"/>
        <end position="1614"/>
    </location>
</feature>
<dbReference type="InterPro" id="IPR036709">
    <property type="entry name" value="Autotransporte_beta_dom_sf"/>
</dbReference>
<evidence type="ECO:0000256" key="2">
    <source>
        <dbReference type="SAM" id="Phobius"/>
    </source>
</evidence>
<dbReference type="SUPFAM" id="SSF103515">
    <property type="entry name" value="Autotransporter"/>
    <property type="match status" value="1"/>
</dbReference>
<dbReference type="RefSeq" id="WP_170150460.1">
    <property type="nucleotide sequence ID" value="NZ_RBIM01000005.1"/>
</dbReference>
<dbReference type="Pfam" id="PF19078">
    <property type="entry name" value="Big_12"/>
    <property type="match status" value="6"/>
</dbReference>
<dbReference type="InterPro" id="IPR044048">
    <property type="entry name" value="Big_12"/>
</dbReference>
<dbReference type="InterPro" id="IPR055371">
    <property type="entry name" value="SpaA_PFL_dom_4"/>
</dbReference>
<keyword evidence="2" id="KW-0812">Transmembrane</keyword>
<evidence type="ECO:0000313" key="5">
    <source>
        <dbReference type="Proteomes" id="UP000273675"/>
    </source>
</evidence>
<name>A0A495D375_9PROT</name>
<dbReference type="PANTHER" id="PTHR34677:SF3">
    <property type="entry name" value="BACTERIAL IG-LIKE DOMAIN-CONTAINING PROTEIN"/>
    <property type="match status" value="1"/>
</dbReference>
<feature type="transmembrane region" description="Helical" evidence="2">
    <location>
        <begin position="21"/>
        <end position="46"/>
    </location>
</feature>
<keyword evidence="2" id="KW-1133">Transmembrane helix</keyword>
<accession>A0A495D375</accession>
<feature type="region of interest" description="Disordered" evidence="1">
    <location>
        <begin position="843"/>
        <end position="865"/>
    </location>
</feature>
<proteinExistence type="predicted"/>
<keyword evidence="2" id="KW-0472">Membrane</keyword>
<evidence type="ECO:0000256" key="1">
    <source>
        <dbReference type="SAM" id="MobiDB-lite"/>
    </source>
</evidence>
<sequence>MITQLVSQALRGARHALQQPAKAGISVLAALAGVMLATAPVLAWAIPAPVSPRLEYFSGPTYTNLDVISVVAQFDSDVVNVDASDFVVTGTTATVTAFSALSASRYQIEISGGNLAGLNGEVYFNLAAGQDIESSTGAPLTNLAPSYGDSPVTVNNTQPIGTFSSTSSGTVSGTFSMAVSFTPHEGNADDITGFGQSDFVVTNGTVTNLNHYTADRAVFDVTPTATGTVTVELPAGSYYDQASNPNLASTPFTIEADLDPPEVVSITRHDPATEYTNAYSLAWRVEFSKPVSDVSSNDFLVSGSTAAVHNISRDGDGDDVWLVFASGGDLGAEGFASEVGLGFSGSQNIVDDDDRALSDTVPSGANETFKVSRVQPTLRDVLRYDPTGDRASADSVTWDFAFSSISSFFDLEPDDFRLTGTTATLSVERYSVGFYVTASGGDLADLDGLIAISIDGVNHFDEYGNRLSSPNPTGIWGTYYDMDNTAPTVEFSAARPSVPGGSFSVFIQISEDYDTFDADDIVVGNGSVTSFSPNAQRRFIDIEVTPDGEGEVTIDVPAGTFNDLAGNPNMAAEQASVISDATPPTITSVEFVTTGGSPTNSDTLTWKITVSEPVLAFDRFDFFVPQIGGLPTVTNPEPTVYLVEVSGGALPDYNGTVSLQQAGSFSIRDHSNLYMESGAVVGGGAAEWTVTIDNIAPEAGIVSSRSSVADEFPILITTTEATRAITAGDITVTNGTIDGLSTSGTQTTVQIVPTNVGEVLVQLLPGSVTDLAGNANTYTASLSVQYEVTPPSLVSIERFSPTTETTNEDQVAWLVTFSETVENVGPGSFVFSGADADLAVYPVRGGPGPGRGQAPRPSSSDSGETGTAFQVIAYNGDIPDHDGLVTLTVSGANTITDLAGLDLVGTTPTGANDNTFYLANDVTAPGVVISSDATDPVAGAFTVSVAFDEVVTGLELSEFVVTNGVASNLTGSGDSYTVLITPSADGDVVVELPQGAASDAAGNGNDAATPFTIGADFTAPTVTLASATGDTVAGPFGLVVSFSEPVTGLALGDFMVVNGEVSDLAGSGADYTLTVTPLFEGNVTIHLAVGAAIDAAGNASVAAETATVTNDLTGPTVVLSSDVTLPVTGSFTLTITFGEAVTGFELADLVATTASLSDLAGEGAVYTVLVTPQAGSLLTVDLAADVATDGVGNGNSAAEQFSLILDNTPPVPAFNLPGDTVEGAFTAGITFSEDVTGFDLSDIVAVNADLSEFTVVGAAEYSVLVTPQTIGTISLSITADAATDAAENGNTAVTAEIEAISRAIEVSVDLGEEVIDPTDVSAEASISNPGSESVAFRVEVDVPWLDVDPMSGTIPALGELDLTITVNALANELEAGTYTGTITVINLDGDAIAKGPNAVSHAAGDTIVVAIPLTVTIAERRGTIQLVSTTPGGVQRDATFGFASSDADLDGLSLTTENGYAETTPVRKLLGQYDVTQSLPQGWRLDTLSCVGDTDGGSVIDLAAGRVDIDLDANEDIVCTFANTRDEAEIRLATQRTIRNFMVRRADRILDAAPDLTRRLRDRDTRSPGQFSADINGGTRMMAMSTSLSGMRNHARDSAPQMDAAPGATHPRGEGLDVWLSARYSSLSDDRTGEGTDSAFGVLQLGADWSVGDGTLVGVLVQRDWMDEQTDDIAERAGGIRGARVGGTGWLAGPYVVHQLTDGVWFDAMALYGQSSNTVDPLGLYEDEFETSRYLLRMNLSGEWQSGAWRIRPSASLAHFEETQDAYVDSLAIDIPSQTIAIGRLEAGPEFAYRFAQADGGWWEPSLGLTGVWDYNPAELLNENGLLVGTGDVRLDARLGLQGQLAPGASIALEADVSGLGDGDFEARSARIELRLSFN</sequence>
<gene>
    <name evidence="4" type="ORF">C7435_2458</name>
</gene>
<dbReference type="PROSITE" id="PS51208">
    <property type="entry name" value="AUTOTRANSPORTER"/>
    <property type="match status" value="1"/>
</dbReference>
<protein>
    <submittedName>
        <fullName evidence="4">Autotransporter-like protein</fullName>
    </submittedName>
</protein>
<dbReference type="InterPro" id="IPR005546">
    <property type="entry name" value="Autotransporte_beta"/>
</dbReference>
<organism evidence="4 5">
    <name type="scientific">Maricaulis maris</name>
    <dbReference type="NCBI Taxonomy" id="74318"/>
    <lineage>
        <taxon>Bacteria</taxon>
        <taxon>Pseudomonadati</taxon>
        <taxon>Pseudomonadota</taxon>
        <taxon>Alphaproteobacteria</taxon>
        <taxon>Maricaulales</taxon>
        <taxon>Maricaulaceae</taxon>
        <taxon>Maricaulis</taxon>
    </lineage>
</organism>